<feature type="transmembrane region" description="Helical" evidence="5">
    <location>
        <begin position="15"/>
        <end position="34"/>
    </location>
</feature>
<evidence type="ECO:0000256" key="5">
    <source>
        <dbReference type="SAM" id="Phobius"/>
    </source>
</evidence>
<feature type="transmembrane region" description="Helical" evidence="5">
    <location>
        <begin position="251"/>
        <end position="271"/>
    </location>
</feature>
<dbReference type="Proteomes" id="UP000807306">
    <property type="component" value="Unassembled WGS sequence"/>
</dbReference>
<feature type="transmembrane region" description="Helical" evidence="5">
    <location>
        <begin position="164"/>
        <end position="187"/>
    </location>
</feature>
<dbReference type="InterPro" id="IPR020846">
    <property type="entry name" value="MFS_dom"/>
</dbReference>
<proteinExistence type="predicted"/>
<evidence type="ECO:0000256" key="1">
    <source>
        <dbReference type="ARBA" id="ARBA00004141"/>
    </source>
</evidence>
<feature type="transmembrane region" description="Helical" evidence="5">
    <location>
        <begin position="199"/>
        <end position="219"/>
    </location>
</feature>
<dbReference type="AlphaFoldDB" id="A0A9P6JQ25"/>
<dbReference type="PANTHER" id="PTHR23502">
    <property type="entry name" value="MAJOR FACILITATOR SUPERFAMILY"/>
    <property type="match status" value="1"/>
</dbReference>
<dbReference type="Gene3D" id="1.20.1720.10">
    <property type="entry name" value="Multidrug resistance protein D"/>
    <property type="match status" value="1"/>
</dbReference>
<accession>A0A9P6JQ25</accession>
<dbReference type="PROSITE" id="PS50850">
    <property type="entry name" value="MFS"/>
    <property type="match status" value="1"/>
</dbReference>
<dbReference type="SUPFAM" id="SSF103473">
    <property type="entry name" value="MFS general substrate transporter"/>
    <property type="match status" value="1"/>
</dbReference>
<evidence type="ECO:0000256" key="2">
    <source>
        <dbReference type="ARBA" id="ARBA00022692"/>
    </source>
</evidence>
<dbReference type="InterPro" id="IPR036259">
    <property type="entry name" value="MFS_trans_sf"/>
</dbReference>
<gene>
    <name evidence="7" type="ORF">CPB83DRAFT_894538</name>
</gene>
<dbReference type="PANTHER" id="PTHR23502:SF64">
    <property type="entry name" value="TRANSPORTER, PUTATIVE (AFU_ORTHOLOGUE AFUA_3G11760)-RELATED"/>
    <property type="match status" value="1"/>
</dbReference>
<keyword evidence="4 5" id="KW-0472">Membrane</keyword>
<name>A0A9P6JQ25_9AGAR</name>
<dbReference type="GO" id="GO:0022857">
    <property type="term" value="F:transmembrane transporter activity"/>
    <property type="evidence" value="ECO:0007669"/>
    <property type="project" value="InterPro"/>
</dbReference>
<evidence type="ECO:0000256" key="4">
    <source>
        <dbReference type="ARBA" id="ARBA00023136"/>
    </source>
</evidence>
<reference evidence="7" key="1">
    <citation type="submission" date="2020-11" db="EMBL/GenBank/DDBJ databases">
        <authorList>
            <consortium name="DOE Joint Genome Institute"/>
            <person name="Ahrendt S."/>
            <person name="Riley R."/>
            <person name="Andreopoulos W."/>
            <person name="Labutti K."/>
            <person name="Pangilinan J."/>
            <person name="Ruiz-Duenas F.J."/>
            <person name="Barrasa J.M."/>
            <person name="Sanchez-Garcia M."/>
            <person name="Camarero S."/>
            <person name="Miyauchi S."/>
            <person name="Serrano A."/>
            <person name="Linde D."/>
            <person name="Babiker R."/>
            <person name="Drula E."/>
            <person name="Ayuso-Fernandez I."/>
            <person name="Pacheco R."/>
            <person name="Padilla G."/>
            <person name="Ferreira P."/>
            <person name="Barriuso J."/>
            <person name="Kellner H."/>
            <person name="Castanera R."/>
            <person name="Alfaro M."/>
            <person name="Ramirez L."/>
            <person name="Pisabarro A.G."/>
            <person name="Kuo A."/>
            <person name="Tritt A."/>
            <person name="Lipzen A."/>
            <person name="He G."/>
            <person name="Yan M."/>
            <person name="Ng V."/>
            <person name="Cullen D."/>
            <person name="Martin F."/>
            <person name="Rosso M.-N."/>
            <person name="Henrissat B."/>
            <person name="Hibbett D."/>
            <person name="Martinez A.T."/>
            <person name="Grigoriev I.V."/>
        </authorList>
    </citation>
    <scope>NUCLEOTIDE SEQUENCE</scope>
    <source>
        <strain evidence="7">CBS 506.95</strain>
    </source>
</reference>
<evidence type="ECO:0000313" key="7">
    <source>
        <dbReference type="EMBL" id="KAF9528274.1"/>
    </source>
</evidence>
<keyword evidence="3 5" id="KW-1133">Transmembrane helix</keyword>
<evidence type="ECO:0000256" key="3">
    <source>
        <dbReference type="ARBA" id="ARBA00022989"/>
    </source>
</evidence>
<dbReference type="OrthoDB" id="3066029at2759"/>
<dbReference type="InterPro" id="IPR011701">
    <property type="entry name" value="MFS"/>
</dbReference>
<protein>
    <submittedName>
        <fullName evidence="7">Major facilitator superfamily domain-containing protein</fullName>
    </submittedName>
</protein>
<evidence type="ECO:0000313" key="8">
    <source>
        <dbReference type="Proteomes" id="UP000807306"/>
    </source>
</evidence>
<sequence length="355" mass="38471">MIGSSYSTFYGGRPIYLLGIPLLVYASFGVAAYRTVYQLLFWRFFQSMGASPGLTIGSAVIGDIYKLEERGAAMGIFFGATLLEPTLAPIAGGAVAHYSSWRTMQSAVGVCGFGVLIFMYYAFPETYHPCQRGVDKMEPGTHPKWRPVILNPLRPLWMPRSPNLLFVSLAAFTGILSDYVLQIPIAYTIGAKYGITNEALIGACFIPAGLGNVLGSIYLGRLSDKKNIQWRAKRNGTWCAEDRLRATIPGALFYIPLSTVLSGIFVTYVAGPVGLTLNLLCLFLNGFGVDGVLGPSAAYFVDSMHSRSAEAMAAYTGFRQVLTALSVSLIIPMVEKYGVLVTDTSSALLAWVGWL</sequence>
<comment type="subcellular location">
    <subcellularLocation>
        <location evidence="1">Membrane</location>
        <topology evidence="1">Multi-pass membrane protein</topology>
    </subcellularLocation>
</comment>
<evidence type="ECO:0000259" key="6">
    <source>
        <dbReference type="PROSITE" id="PS50850"/>
    </source>
</evidence>
<dbReference type="Pfam" id="PF07690">
    <property type="entry name" value="MFS_1"/>
    <property type="match status" value="1"/>
</dbReference>
<keyword evidence="8" id="KW-1185">Reference proteome</keyword>
<comment type="caution">
    <text evidence="7">The sequence shown here is derived from an EMBL/GenBank/DDBJ whole genome shotgun (WGS) entry which is preliminary data.</text>
</comment>
<feature type="transmembrane region" description="Helical" evidence="5">
    <location>
        <begin position="277"/>
        <end position="301"/>
    </location>
</feature>
<feature type="transmembrane region" description="Helical" evidence="5">
    <location>
        <begin position="73"/>
        <end position="98"/>
    </location>
</feature>
<feature type="transmembrane region" description="Helical" evidence="5">
    <location>
        <begin position="104"/>
        <end position="123"/>
    </location>
</feature>
<dbReference type="EMBL" id="MU157854">
    <property type="protein sequence ID" value="KAF9528274.1"/>
    <property type="molecule type" value="Genomic_DNA"/>
</dbReference>
<feature type="domain" description="Major facilitator superfamily (MFS) profile" evidence="6">
    <location>
        <begin position="1"/>
        <end position="355"/>
    </location>
</feature>
<dbReference type="GO" id="GO:0005886">
    <property type="term" value="C:plasma membrane"/>
    <property type="evidence" value="ECO:0007669"/>
    <property type="project" value="TreeGrafter"/>
</dbReference>
<keyword evidence="2 5" id="KW-0812">Transmembrane</keyword>
<organism evidence="7 8">
    <name type="scientific">Crepidotus variabilis</name>
    <dbReference type="NCBI Taxonomy" id="179855"/>
    <lineage>
        <taxon>Eukaryota</taxon>
        <taxon>Fungi</taxon>
        <taxon>Dikarya</taxon>
        <taxon>Basidiomycota</taxon>
        <taxon>Agaricomycotina</taxon>
        <taxon>Agaricomycetes</taxon>
        <taxon>Agaricomycetidae</taxon>
        <taxon>Agaricales</taxon>
        <taxon>Agaricineae</taxon>
        <taxon>Crepidotaceae</taxon>
        <taxon>Crepidotus</taxon>
    </lineage>
</organism>